<proteinExistence type="predicted"/>
<keyword evidence="1" id="KW-1133">Transmembrane helix</keyword>
<evidence type="ECO:0000313" key="2">
    <source>
        <dbReference type="EMBL" id="PWR03890.1"/>
    </source>
</evidence>
<keyword evidence="1" id="KW-0812">Transmembrane</keyword>
<keyword evidence="3" id="KW-1185">Reference proteome</keyword>
<keyword evidence="1" id="KW-0472">Membrane</keyword>
<dbReference type="EMBL" id="QGKU01000015">
    <property type="protein sequence ID" value="PWR03890.1"/>
    <property type="molecule type" value="Genomic_DNA"/>
</dbReference>
<feature type="transmembrane region" description="Helical" evidence="1">
    <location>
        <begin position="26"/>
        <end position="58"/>
    </location>
</feature>
<reference evidence="2 3" key="1">
    <citation type="submission" date="2018-05" db="EMBL/GenBank/DDBJ databases">
        <title>Rhodobacteraceae gen. nov., sp. nov. isolated from sea water.</title>
        <authorList>
            <person name="Ren Y."/>
        </authorList>
    </citation>
    <scope>NUCLEOTIDE SEQUENCE [LARGE SCALE GENOMIC DNA]</scope>
    <source>
        <strain evidence="2 3">TG-679</strain>
    </source>
</reference>
<sequence>MPRFEPSDSRSPLPGHGRPVENYTNAFLVTAGALLFCLLGTLWAIWGLLAPLAAAWALDRAISRLSRRSRR</sequence>
<accession>A0A2V2LEA7</accession>
<organism evidence="2 3">
    <name type="scientific">Meridianimarinicoccus roseus</name>
    <dbReference type="NCBI Taxonomy" id="2072018"/>
    <lineage>
        <taxon>Bacteria</taxon>
        <taxon>Pseudomonadati</taxon>
        <taxon>Pseudomonadota</taxon>
        <taxon>Alphaproteobacteria</taxon>
        <taxon>Rhodobacterales</taxon>
        <taxon>Paracoccaceae</taxon>
        <taxon>Meridianimarinicoccus</taxon>
    </lineage>
</organism>
<name>A0A2V2LEA7_9RHOB</name>
<evidence type="ECO:0000313" key="3">
    <source>
        <dbReference type="Proteomes" id="UP000245680"/>
    </source>
</evidence>
<dbReference type="AlphaFoldDB" id="A0A2V2LEA7"/>
<gene>
    <name evidence="2" type="ORF">DKT77_04035</name>
</gene>
<dbReference type="OrthoDB" id="1357995at28211"/>
<comment type="caution">
    <text evidence="2">The sequence shown here is derived from an EMBL/GenBank/DDBJ whole genome shotgun (WGS) entry which is preliminary data.</text>
</comment>
<dbReference type="Proteomes" id="UP000245680">
    <property type="component" value="Unassembled WGS sequence"/>
</dbReference>
<evidence type="ECO:0000256" key="1">
    <source>
        <dbReference type="SAM" id="Phobius"/>
    </source>
</evidence>
<protein>
    <submittedName>
        <fullName evidence="2">Uncharacterized protein</fullName>
    </submittedName>
</protein>
<dbReference type="RefSeq" id="WP_109810450.1">
    <property type="nucleotide sequence ID" value="NZ_QGKU01000015.1"/>
</dbReference>